<proteinExistence type="inferred from homology"/>
<comment type="similarity">
    <text evidence="3">Belongs to the iron/ascorbate-dependent oxidoreductase family.</text>
</comment>
<keyword evidence="3" id="KW-0560">Oxidoreductase</keyword>
<name>A0A498K402_MALDO</name>
<evidence type="ECO:0000256" key="2">
    <source>
        <dbReference type="ARBA" id="ARBA00023004"/>
    </source>
</evidence>
<evidence type="ECO:0000256" key="1">
    <source>
        <dbReference type="ARBA" id="ARBA00022723"/>
    </source>
</evidence>
<evidence type="ECO:0000259" key="4">
    <source>
        <dbReference type="PROSITE" id="PS51471"/>
    </source>
</evidence>
<dbReference type="InterPro" id="IPR005123">
    <property type="entry name" value="Oxoglu/Fe-dep_dioxygenase_dom"/>
</dbReference>
<reference evidence="5 6" key="1">
    <citation type="submission" date="2018-10" db="EMBL/GenBank/DDBJ databases">
        <title>A high-quality apple genome assembly.</title>
        <authorList>
            <person name="Hu J."/>
        </authorList>
    </citation>
    <scope>NUCLEOTIDE SEQUENCE [LARGE SCALE GENOMIC DNA]</scope>
    <source>
        <strain evidence="6">cv. HFTH1</strain>
        <tissue evidence="5">Young leaf</tissue>
    </source>
</reference>
<dbReference type="InterPro" id="IPR027443">
    <property type="entry name" value="IPNS-like_sf"/>
</dbReference>
<dbReference type="SUPFAM" id="SSF51197">
    <property type="entry name" value="Clavaminate synthase-like"/>
    <property type="match status" value="1"/>
</dbReference>
<dbReference type="GO" id="GO:0016491">
    <property type="term" value="F:oxidoreductase activity"/>
    <property type="evidence" value="ECO:0007669"/>
    <property type="project" value="UniProtKB-KW"/>
</dbReference>
<evidence type="ECO:0000313" key="5">
    <source>
        <dbReference type="EMBL" id="RXI00012.1"/>
    </source>
</evidence>
<dbReference type="PANTHER" id="PTHR47990">
    <property type="entry name" value="2-OXOGLUTARATE (2OG) AND FE(II)-DEPENDENT OXYGENASE SUPERFAMILY PROTEIN-RELATED"/>
    <property type="match status" value="1"/>
</dbReference>
<accession>A0A498K402</accession>
<dbReference type="AlphaFoldDB" id="A0A498K402"/>
<organism evidence="5 6">
    <name type="scientific">Malus domestica</name>
    <name type="common">Apple</name>
    <name type="synonym">Pyrus malus</name>
    <dbReference type="NCBI Taxonomy" id="3750"/>
    <lineage>
        <taxon>Eukaryota</taxon>
        <taxon>Viridiplantae</taxon>
        <taxon>Streptophyta</taxon>
        <taxon>Embryophyta</taxon>
        <taxon>Tracheophyta</taxon>
        <taxon>Spermatophyta</taxon>
        <taxon>Magnoliopsida</taxon>
        <taxon>eudicotyledons</taxon>
        <taxon>Gunneridae</taxon>
        <taxon>Pentapetalae</taxon>
        <taxon>rosids</taxon>
        <taxon>fabids</taxon>
        <taxon>Rosales</taxon>
        <taxon>Rosaceae</taxon>
        <taxon>Amygdaloideae</taxon>
        <taxon>Maleae</taxon>
        <taxon>Malus</taxon>
    </lineage>
</organism>
<gene>
    <name evidence="5" type="ORF">DVH24_030502</name>
</gene>
<keyword evidence="2 3" id="KW-0408">Iron</keyword>
<keyword evidence="6" id="KW-1185">Reference proteome</keyword>
<dbReference type="Proteomes" id="UP000290289">
    <property type="component" value="Chromosome 5"/>
</dbReference>
<evidence type="ECO:0000313" key="6">
    <source>
        <dbReference type="Proteomes" id="UP000290289"/>
    </source>
</evidence>
<sequence length="345" mass="39473">MAGTEATTLLLSTQSQRPCFYSSSVSKNKNLVNSFSGDEGESCYVLPNPVIDYSMLISGDVLKRTKAISDLNEACLNFGFFTVTNHGIPDSLMGSVMNWLSNFFYQNDEEKRRYETNDSKDKIRFRWGGRTQRELLHMRAHPTFHCPTKPANSTVLQEYCEKMREMGVQLLRGISKSLGLEEDYIEKKMNLESGYNVFGPNYYPALSHSSDDKNQIGQFPHRDPGLLVLLAQDVDGGLQIEHQKKWFNANFPPSSIFVIVADHIEILTNGKYKSLLHRVALTNEVERKSLPFFFGPSLEATVRPAPEFLDEHNPPFYREMTYKDYLESNKHHVIEARANLNQIRI</sequence>
<dbReference type="SMR" id="A0A498K402"/>
<dbReference type="InterPro" id="IPR050231">
    <property type="entry name" value="Iron_ascorbate_oxido_reductase"/>
</dbReference>
<dbReference type="STRING" id="3750.A0A498K402"/>
<evidence type="ECO:0000256" key="3">
    <source>
        <dbReference type="RuleBase" id="RU003682"/>
    </source>
</evidence>
<dbReference type="Pfam" id="PF14226">
    <property type="entry name" value="DIOX_N"/>
    <property type="match status" value="1"/>
</dbReference>
<keyword evidence="1 3" id="KW-0479">Metal-binding</keyword>
<dbReference type="EMBL" id="RDQH01000331">
    <property type="protein sequence ID" value="RXI00012.1"/>
    <property type="molecule type" value="Genomic_DNA"/>
</dbReference>
<dbReference type="InterPro" id="IPR044861">
    <property type="entry name" value="IPNS-like_FE2OG_OXY"/>
</dbReference>
<dbReference type="InterPro" id="IPR026992">
    <property type="entry name" value="DIOX_N"/>
</dbReference>
<dbReference type="Gene3D" id="2.60.120.330">
    <property type="entry name" value="B-lactam Antibiotic, Isopenicillin N Synthase, Chain"/>
    <property type="match status" value="1"/>
</dbReference>
<dbReference type="GO" id="GO:0046872">
    <property type="term" value="F:metal ion binding"/>
    <property type="evidence" value="ECO:0007669"/>
    <property type="project" value="UniProtKB-KW"/>
</dbReference>
<comment type="caution">
    <text evidence="5">The sequence shown here is derived from an EMBL/GenBank/DDBJ whole genome shotgun (WGS) entry which is preliminary data.</text>
</comment>
<dbReference type="PROSITE" id="PS51471">
    <property type="entry name" value="FE2OG_OXY"/>
    <property type="match status" value="1"/>
</dbReference>
<feature type="domain" description="Fe2OG dioxygenase" evidence="4">
    <location>
        <begin position="194"/>
        <end position="296"/>
    </location>
</feature>
<dbReference type="Gramene" id="mRNA:MD05G0007400">
    <property type="protein sequence ID" value="mRNA:MD05G0007400"/>
    <property type="gene ID" value="MD05G0007400"/>
</dbReference>
<protein>
    <recommendedName>
        <fullName evidence="4">Fe2OG dioxygenase domain-containing protein</fullName>
    </recommendedName>
</protein>
<dbReference type="Pfam" id="PF03171">
    <property type="entry name" value="2OG-FeII_Oxy"/>
    <property type="match status" value="1"/>
</dbReference>